<evidence type="ECO:0000313" key="2">
    <source>
        <dbReference type="EMBL" id="KIQ31725.1"/>
    </source>
</evidence>
<dbReference type="AlphaFoldDB" id="A0A0D0MQZ2"/>
<sequence>MSSAYIIANIEVTNPAQYEDYKKWSTEAMKAHGAEVCVRGGKIEVLEGDWAPQRIVILKFPSVEAAKKFNESPEYGKARDSRQGAAIMRMIVVEGL</sequence>
<dbReference type="SUPFAM" id="SSF54909">
    <property type="entry name" value="Dimeric alpha+beta barrel"/>
    <property type="match status" value="1"/>
</dbReference>
<proteinExistence type="predicted"/>
<dbReference type="InterPro" id="IPR011008">
    <property type="entry name" value="Dimeric_a/b-barrel"/>
</dbReference>
<organism evidence="2 3">
    <name type="scientific">Variovorax paradoxus</name>
    <dbReference type="NCBI Taxonomy" id="34073"/>
    <lineage>
        <taxon>Bacteria</taxon>
        <taxon>Pseudomonadati</taxon>
        <taxon>Pseudomonadota</taxon>
        <taxon>Betaproteobacteria</taxon>
        <taxon>Burkholderiales</taxon>
        <taxon>Comamonadaceae</taxon>
        <taxon>Variovorax</taxon>
    </lineage>
</organism>
<dbReference type="Pfam" id="PF07045">
    <property type="entry name" value="DUF1330"/>
    <property type="match status" value="1"/>
</dbReference>
<protein>
    <recommendedName>
        <fullName evidence="1">DUF1330 domain-containing protein</fullName>
    </recommendedName>
</protein>
<dbReference type="Proteomes" id="UP000032067">
    <property type="component" value="Unassembled WGS sequence"/>
</dbReference>
<accession>A0A0D0MQZ2</accession>
<feature type="domain" description="DUF1330" evidence="1">
    <location>
        <begin position="3"/>
        <end position="96"/>
    </location>
</feature>
<name>A0A0D0MQZ2_VARPD</name>
<comment type="caution">
    <text evidence="2">The sequence shown here is derived from an EMBL/GenBank/DDBJ whole genome shotgun (WGS) entry which is preliminary data.</text>
</comment>
<gene>
    <name evidence="2" type="ORF">RT97_14390</name>
</gene>
<evidence type="ECO:0000313" key="3">
    <source>
        <dbReference type="Proteomes" id="UP000032067"/>
    </source>
</evidence>
<dbReference type="EMBL" id="JXQQ01000030">
    <property type="protein sequence ID" value="KIQ31725.1"/>
    <property type="molecule type" value="Genomic_DNA"/>
</dbReference>
<dbReference type="Gene3D" id="3.30.70.100">
    <property type="match status" value="1"/>
</dbReference>
<dbReference type="OrthoDB" id="516779at2"/>
<evidence type="ECO:0000259" key="1">
    <source>
        <dbReference type="Pfam" id="PF07045"/>
    </source>
</evidence>
<dbReference type="InterPro" id="IPR010753">
    <property type="entry name" value="DUF1330"/>
</dbReference>
<dbReference type="PANTHER" id="PTHR41521:SF4">
    <property type="entry name" value="BLR0684 PROTEIN"/>
    <property type="match status" value="1"/>
</dbReference>
<dbReference type="RefSeq" id="WP_042579474.1">
    <property type="nucleotide sequence ID" value="NZ_JXQQ01000030.1"/>
</dbReference>
<reference evidence="2 3" key="1">
    <citation type="submission" date="2014-12" db="EMBL/GenBank/DDBJ databases">
        <title>16Stimator: statistical estimation of ribosomal gene copy numbers from draft genome assemblies.</title>
        <authorList>
            <person name="Perisin M.A."/>
            <person name="Vetter M."/>
            <person name="Gilbert J.A."/>
            <person name="Bergelson J."/>
        </authorList>
    </citation>
    <scope>NUCLEOTIDE SEQUENCE [LARGE SCALE GENOMIC DNA]</scope>
    <source>
        <strain evidence="2 3">MEDvA23</strain>
    </source>
</reference>
<dbReference type="PANTHER" id="PTHR41521">
    <property type="match status" value="1"/>
</dbReference>